<sequence length="357" mass="39622">MSHNTYVKTILILAANPTNTSRLRLDEEVREITAALKRAKNRYEYQIVTRWATRVEDLHRALLEYQPTIVHFCGHGDGSNGLALENNFGQVQLLSTQALARLFGLFQDTTECVLLNTCYSKDQAEAIHQHIDYVVGMNRAIGDVAAIKFATGFYDALGAGRLIEECFAIGCTFLDLQEIPEDLTPVLKARRRRNQTEITTNSENVIPGKSFKDDSRSDDNKVTQNRSVSIGGNVTGSAVQTGDRNVANIQFQPVSLPAPESVDIRAELKALQEAIALLESPDRRKIENAFADAEDEVNKPNPDKNEVGKALDRAFDYAKRAEGFASVVEKLKPHLTKTTAWLGENWHKLLSIVGLGI</sequence>
<dbReference type="KEGG" id="bsen:DP114_31970"/>
<keyword evidence="4" id="KW-1185">Reference proteome</keyword>
<proteinExistence type="predicted"/>
<reference evidence="3 4" key="1">
    <citation type="submission" date="2018-06" db="EMBL/GenBank/DDBJ databases">
        <title>Comparative genomics of Brasilonema spp. strains.</title>
        <authorList>
            <person name="Alvarenga D.O."/>
            <person name="Fiore M.F."/>
            <person name="Varani A.M."/>
        </authorList>
    </citation>
    <scope>NUCLEOTIDE SEQUENCE [LARGE SCALE GENOMIC DNA]</scope>
    <source>
        <strain evidence="3 4">CENA114</strain>
    </source>
</reference>
<dbReference type="InterPro" id="IPR024983">
    <property type="entry name" value="CHAT_dom"/>
</dbReference>
<dbReference type="AlphaFoldDB" id="A0A856MKK5"/>
<organism evidence="3 4">
    <name type="scientific">Brasilonema sennae CENA114</name>
    <dbReference type="NCBI Taxonomy" id="415709"/>
    <lineage>
        <taxon>Bacteria</taxon>
        <taxon>Bacillati</taxon>
        <taxon>Cyanobacteriota</taxon>
        <taxon>Cyanophyceae</taxon>
        <taxon>Nostocales</taxon>
        <taxon>Scytonemataceae</taxon>
        <taxon>Brasilonema</taxon>
        <taxon>Bromeliae group (in: Brasilonema)</taxon>
    </lineage>
</organism>
<dbReference type="RefSeq" id="WP_171978010.1">
    <property type="nucleotide sequence ID" value="NZ_CAWOXK010000001.1"/>
</dbReference>
<evidence type="ECO:0000313" key="4">
    <source>
        <dbReference type="Proteomes" id="UP000503129"/>
    </source>
</evidence>
<evidence type="ECO:0000313" key="3">
    <source>
        <dbReference type="EMBL" id="QDL11905.1"/>
    </source>
</evidence>
<evidence type="ECO:0000256" key="1">
    <source>
        <dbReference type="SAM" id="MobiDB-lite"/>
    </source>
</evidence>
<accession>A0A856MKK5</accession>
<feature type="compositionally biased region" description="Polar residues" evidence="1">
    <location>
        <begin position="222"/>
        <end position="235"/>
    </location>
</feature>
<feature type="compositionally biased region" description="Basic and acidic residues" evidence="1">
    <location>
        <begin position="210"/>
        <end position="221"/>
    </location>
</feature>
<dbReference type="Proteomes" id="UP000503129">
    <property type="component" value="Chromosome"/>
</dbReference>
<gene>
    <name evidence="3" type="ORF">DP114_31970</name>
</gene>
<feature type="region of interest" description="Disordered" evidence="1">
    <location>
        <begin position="194"/>
        <end position="235"/>
    </location>
</feature>
<evidence type="ECO:0000259" key="2">
    <source>
        <dbReference type="Pfam" id="PF12770"/>
    </source>
</evidence>
<protein>
    <submittedName>
        <fullName evidence="3">CHAT domain-containing protein</fullName>
    </submittedName>
</protein>
<dbReference type="Pfam" id="PF12770">
    <property type="entry name" value="CHAT"/>
    <property type="match status" value="1"/>
</dbReference>
<dbReference type="EMBL" id="CP030118">
    <property type="protein sequence ID" value="QDL11905.1"/>
    <property type="molecule type" value="Genomic_DNA"/>
</dbReference>
<feature type="domain" description="CHAT" evidence="2">
    <location>
        <begin position="12"/>
        <end position="164"/>
    </location>
</feature>
<name>A0A856MKK5_9CYAN</name>